<name>A8HTV3_AZOC5</name>
<dbReference type="HOGENOM" id="CLU_1902372_0_0_5"/>
<reference evidence="2 3" key="3">
    <citation type="journal article" date="2008" name="BMC Genomics">
        <title>The genome of the versatile nitrogen fixer Azorhizobium caulinodans ORS571.</title>
        <authorList>
            <person name="Lee KB."/>
            <person name="Backer P.D."/>
            <person name="Aono T."/>
            <person name="Liu CT."/>
            <person name="Suzuki S."/>
            <person name="Suzuki T."/>
            <person name="Kaneko T."/>
            <person name="Yamada M."/>
            <person name="Tabata S."/>
            <person name="Kupfer D.M."/>
            <person name="Najar F.Z."/>
            <person name="Wiley G.B."/>
            <person name="Roe B."/>
            <person name="Binnewies T.T."/>
            <person name="Ussery D.W."/>
            <person name="D'Haeze W."/>
            <person name="Herder J.D."/>
            <person name="Gevers D."/>
            <person name="Vereecke D."/>
            <person name="Holsters M."/>
            <person name="Oyaizu H."/>
        </authorList>
    </citation>
    <scope>NUCLEOTIDE SEQUENCE [LARGE SCALE GENOMIC DNA]</scope>
    <source>
        <strain evidence="3">ATCC 43989 / DSM 5975 / JCM 20966 / LMG 6465 / NBRC 14845 / NCIMB 13405 / ORS 571</strain>
    </source>
</reference>
<keyword evidence="3" id="KW-1185">Reference proteome</keyword>
<gene>
    <name evidence="2" type="ordered locus">AZC_0876</name>
</gene>
<dbReference type="STRING" id="438753.AZC_0876"/>
<proteinExistence type="predicted"/>
<dbReference type="KEGG" id="azc:AZC_0876"/>
<evidence type="ECO:0000313" key="2">
    <source>
        <dbReference type="EMBL" id="BAF86874.1"/>
    </source>
</evidence>
<dbReference type="AlphaFoldDB" id="A8HTV3"/>
<protein>
    <submittedName>
        <fullName evidence="2">Uncharacterized protein</fullName>
    </submittedName>
</protein>
<dbReference type="eggNOG" id="ENOG50315BT">
    <property type="taxonomic scope" value="Bacteria"/>
</dbReference>
<feature type="region of interest" description="Disordered" evidence="1">
    <location>
        <begin position="1"/>
        <end position="24"/>
    </location>
</feature>
<evidence type="ECO:0000256" key="1">
    <source>
        <dbReference type="SAM" id="MobiDB-lite"/>
    </source>
</evidence>
<organism evidence="2 3">
    <name type="scientific">Azorhizobium caulinodans (strain ATCC 43989 / DSM 5975 / JCM 20966 / LMG 6465 / NBRC 14845 / NCIMB 13405 / ORS 571)</name>
    <dbReference type="NCBI Taxonomy" id="438753"/>
    <lineage>
        <taxon>Bacteria</taxon>
        <taxon>Pseudomonadati</taxon>
        <taxon>Pseudomonadota</taxon>
        <taxon>Alphaproteobacteria</taxon>
        <taxon>Hyphomicrobiales</taxon>
        <taxon>Xanthobacteraceae</taxon>
        <taxon>Azorhizobium</taxon>
    </lineage>
</organism>
<sequence>MNGLLTNRRPSIRSRAPQAHLPTEQALPRAVDRAARQEVPMEETGATTAGRVPIELDAAVAAHRQMLLLLFTVVTRDAAARRRLMEAMEQRMAFRDGHEDPGVEPDAAVAFEARVQQEVQRLLEDVRAVAGPD</sequence>
<dbReference type="Proteomes" id="UP000000270">
    <property type="component" value="Chromosome"/>
</dbReference>
<reference evidence="2 3" key="1">
    <citation type="journal article" date="2007" name="Appl. Environ. Microbiol.">
        <title>Rhizobial factors required for stem nodule maturation and maintenance in Sesbania rostrata-Azorhizobium caulinodans ORS571 symbiosis.</title>
        <authorList>
            <person name="Suzuki S."/>
            <person name="Aono T."/>
            <person name="Lee KB."/>
            <person name="Suzuki T."/>
            <person name="Liu CT."/>
            <person name="Miwa H."/>
            <person name="Wakao S."/>
            <person name="Iki T."/>
            <person name="Oyaizu H."/>
        </authorList>
    </citation>
    <scope>NUCLEOTIDE SEQUENCE [LARGE SCALE GENOMIC DNA]</scope>
    <source>
        <strain evidence="3">ATCC 43989 / DSM 5975 / JCM 20966 / LMG 6465 / NBRC 14845 / NCIMB 13405 / ORS 571</strain>
    </source>
</reference>
<reference evidence="2 3" key="4">
    <citation type="journal article" date="2009" name="Appl. Environ. Microbiol.">
        <title>Comparative genome-wide transcriptional profiling of Azorhizobium caulinodans ORS571 grown under free-living and symbiotic conditions.</title>
        <authorList>
            <person name="Tsukada S."/>
            <person name="Aono T."/>
            <person name="Akiba N."/>
            <person name="Lee KB."/>
            <person name="Liu CT."/>
            <person name="Toyazaki H."/>
            <person name="Oyaizu H."/>
        </authorList>
    </citation>
    <scope>NUCLEOTIDE SEQUENCE [LARGE SCALE GENOMIC DNA]</scope>
    <source>
        <strain evidence="3">ATCC 43989 / DSM 5975 / JCM 20966 / LMG 6465 / NBRC 14845 / NCIMB 13405 / ORS 571</strain>
    </source>
</reference>
<reference evidence="3" key="2">
    <citation type="submission" date="2007-04" db="EMBL/GenBank/DDBJ databases">
        <title>Complete genome sequence of the nitrogen-fixing bacterium Azorhizobium caulinodans ORS571.</title>
        <authorList>
            <person name="Lee K.B."/>
            <person name="Backer P.D."/>
            <person name="Aono T."/>
            <person name="Liu C.T."/>
            <person name="Suzuki S."/>
            <person name="Suzuki T."/>
            <person name="Kaneko T."/>
            <person name="Yamada M."/>
            <person name="Tabata S."/>
            <person name="Kupfer D.M."/>
            <person name="Najar F.Z."/>
            <person name="Wiley G.B."/>
            <person name="Roe B."/>
            <person name="Binnewies T."/>
            <person name="Ussery D."/>
            <person name="Vereecke D."/>
            <person name="Gevers D."/>
            <person name="Holsters M."/>
            <person name="Oyaizu H."/>
        </authorList>
    </citation>
    <scope>NUCLEOTIDE SEQUENCE [LARGE SCALE GENOMIC DNA]</scope>
    <source>
        <strain evidence="3">ATCC 43989 / DSM 5975 / JCM 20966 / LMG 6465 / NBRC 14845 / NCIMB 13405 / ORS 571</strain>
    </source>
</reference>
<accession>A8HTV3</accession>
<reference evidence="2 3" key="5">
    <citation type="journal article" date="2010" name="Appl. Environ. Microbiol.">
        <title>phrR-like gene praR of Azorhizobium caulinodans ORS571 is essential for symbiosis with Sesbania rostrata and is involved in expression of reb genes.</title>
        <authorList>
            <person name="Akiba N."/>
            <person name="Aono T."/>
            <person name="Toyazaki H."/>
            <person name="Sato S."/>
            <person name="Oyaizu H."/>
        </authorList>
    </citation>
    <scope>NUCLEOTIDE SEQUENCE [LARGE SCALE GENOMIC DNA]</scope>
    <source>
        <strain evidence="3">ATCC 43989 / DSM 5975 / JCM 20966 / LMG 6465 / NBRC 14845 / NCIMB 13405 / ORS 571</strain>
    </source>
</reference>
<dbReference type="EMBL" id="AP009384">
    <property type="protein sequence ID" value="BAF86874.1"/>
    <property type="molecule type" value="Genomic_DNA"/>
</dbReference>
<reference evidence="2 3" key="6">
    <citation type="journal article" date="2011" name="Appl. Environ. Microbiol.">
        <title>Involvement of the azorhizobial chromosome partition gene (parA) in the onset of bacteroid differentiation during Sesbania rostrata stem nodule development.</title>
        <authorList>
            <person name="Liu CT."/>
            <person name="Lee KB."/>
            <person name="Wang YS."/>
            <person name="Peng MH."/>
            <person name="Lee KT."/>
            <person name="Suzuki S."/>
            <person name="Suzuki T."/>
            <person name="Oyaizu H."/>
        </authorList>
    </citation>
    <scope>NUCLEOTIDE SEQUENCE [LARGE SCALE GENOMIC DNA]</scope>
    <source>
        <strain evidence="3">ATCC 43989 / DSM 5975 / JCM 20966 / LMG 6465 / NBRC 14845 / NCIMB 13405 / ORS 571</strain>
    </source>
</reference>
<evidence type="ECO:0000313" key="3">
    <source>
        <dbReference type="Proteomes" id="UP000000270"/>
    </source>
</evidence>